<reference evidence="3" key="1">
    <citation type="submission" date="2022-12" db="EMBL/GenBank/DDBJ databases">
        <title>Draft genome assemblies for two species of Escallonia (Escalloniales).</title>
        <authorList>
            <person name="Chanderbali A."/>
            <person name="Dervinis C."/>
            <person name="Anghel I."/>
            <person name="Soltis D."/>
            <person name="Soltis P."/>
            <person name="Zapata F."/>
        </authorList>
    </citation>
    <scope>NUCLEOTIDE SEQUENCE</scope>
    <source>
        <strain evidence="3">UCBG64.0493</strain>
        <tissue evidence="3">Leaf</tissue>
    </source>
</reference>
<dbReference type="InterPro" id="IPR002885">
    <property type="entry name" value="PPR_rpt"/>
</dbReference>
<evidence type="ECO:0000313" key="3">
    <source>
        <dbReference type="EMBL" id="KAK3013596.1"/>
    </source>
</evidence>
<dbReference type="Proteomes" id="UP001188597">
    <property type="component" value="Unassembled WGS sequence"/>
</dbReference>
<dbReference type="GO" id="GO:0009451">
    <property type="term" value="P:RNA modification"/>
    <property type="evidence" value="ECO:0007669"/>
    <property type="project" value="InterPro"/>
</dbReference>
<dbReference type="Pfam" id="PF01535">
    <property type="entry name" value="PPR"/>
    <property type="match status" value="1"/>
</dbReference>
<dbReference type="GO" id="GO:0003723">
    <property type="term" value="F:RNA binding"/>
    <property type="evidence" value="ECO:0007669"/>
    <property type="project" value="InterPro"/>
</dbReference>
<keyword evidence="4" id="KW-1185">Reference proteome</keyword>
<dbReference type="NCBIfam" id="TIGR00756">
    <property type="entry name" value="PPR"/>
    <property type="match status" value="1"/>
</dbReference>
<dbReference type="Gene3D" id="1.25.40.10">
    <property type="entry name" value="Tetratricopeptide repeat domain"/>
    <property type="match status" value="1"/>
</dbReference>
<proteinExistence type="predicted"/>
<evidence type="ECO:0000256" key="1">
    <source>
        <dbReference type="ARBA" id="ARBA00022737"/>
    </source>
</evidence>
<sequence length="207" mass="23181">MASWSFLGRALSRVAMTRPTVAETIESGCDDDVDDEDDFHITYRNISATLLSLTRSRSLPKGLQLHAHIVKTGFQTVPLVTHHLINFYSKTRLPLHSRQIFEEAPVKSSTTWSSVISSFTQNDHPLLALDYFRDMLRFGARPDDHIFPSATKACGTICSADDFQGFSQNFSSSQKFNISSDADLWVLDLPSIEVDDSYADFDNPKGL</sequence>
<evidence type="ECO:0008006" key="5">
    <source>
        <dbReference type="Google" id="ProtNLM"/>
    </source>
</evidence>
<dbReference type="InterPro" id="IPR046960">
    <property type="entry name" value="PPR_At4g14850-like_plant"/>
</dbReference>
<name>A0AA88VQQ6_9ASTE</name>
<dbReference type="PROSITE" id="PS51375">
    <property type="entry name" value="PPR"/>
    <property type="match status" value="1"/>
</dbReference>
<evidence type="ECO:0000313" key="4">
    <source>
        <dbReference type="Proteomes" id="UP001188597"/>
    </source>
</evidence>
<comment type="caution">
    <text evidence="3">The sequence shown here is derived from an EMBL/GenBank/DDBJ whole genome shotgun (WGS) entry which is preliminary data.</text>
</comment>
<protein>
    <recommendedName>
        <fullName evidence="5">Pentatricopeptide repeat-containing protein</fullName>
    </recommendedName>
</protein>
<dbReference type="AlphaFoldDB" id="A0AA88VQQ6"/>
<gene>
    <name evidence="3" type="ORF">RJ639_008414</name>
</gene>
<dbReference type="PANTHER" id="PTHR47926">
    <property type="entry name" value="PENTATRICOPEPTIDE REPEAT-CONTAINING PROTEIN"/>
    <property type="match status" value="1"/>
</dbReference>
<organism evidence="3 4">
    <name type="scientific">Escallonia herrerae</name>
    <dbReference type="NCBI Taxonomy" id="1293975"/>
    <lineage>
        <taxon>Eukaryota</taxon>
        <taxon>Viridiplantae</taxon>
        <taxon>Streptophyta</taxon>
        <taxon>Embryophyta</taxon>
        <taxon>Tracheophyta</taxon>
        <taxon>Spermatophyta</taxon>
        <taxon>Magnoliopsida</taxon>
        <taxon>eudicotyledons</taxon>
        <taxon>Gunneridae</taxon>
        <taxon>Pentapetalae</taxon>
        <taxon>asterids</taxon>
        <taxon>campanulids</taxon>
        <taxon>Escalloniales</taxon>
        <taxon>Escalloniaceae</taxon>
        <taxon>Escallonia</taxon>
    </lineage>
</organism>
<accession>A0AA88VQQ6</accession>
<feature type="repeat" description="PPR" evidence="2">
    <location>
        <begin position="108"/>
        <end position="142"/>
    </location>
</feature>
<dbReference type="EMBL" id="JAVXUP010001285">
    <property type="protein sequence ID" value="KAK3013596.1"/>
    <property type="molecule type" value="Genomic_DNA"/>
</dbReference>
<keyword evidence="1" id="KW-0677">Repeat</keyword>
<dbReference type="InterPro" id="IPR011990">
    <property type="entry name" value="TPR-like_helical_dom_sf"/>
</dbReference>
<evidence type="ECO:0000256" key="2">
    <source>
        <dbReference type="PROSITE-ProRule" id="PRU00708"/>
    </source>
</evidence>